<keyword evidence="7 11" id="KW-0472">Membrane</keyword>
<feature type="transmembrane region" description="Helical" evidence="11">
    <location>
        <begin position="200"/>
        <end position="218"/>
    </location>
</feature>
<dbReference type="OrthoDB" id="161814at2759"/>
<evidence type="ECO:0000256" key="2">
    <source>
        <dbReference type="ARBA" id="ARBA00004141"/>
    </source>
</evidence>
<evidence type="ECO:0000256" key="4">
    <source>
        <dbReference type="ARBA" id="ARBA00022692"/>
    </source>
</evidence>
<dbReference type="InterPro" id="IPR036163">
    <property type="entry name" value="HMA_dom_sf"/>
</dbReference>
<evidence type="ECO:0000256" key="6">
    <source>
        <dbReference type="ARBA" id="ARBA00022989"/>
    </source>
</evidence>
<comment type="subcellular location">
    <subcellularLocation>
        <location evidence="2">Membrane</location>
        <topology evidence="2">Multi-pass membrane protein</topology>
    </subcellularLocation>
    <subcellularLocation>
        <location evidence="1">Nucleus</location>
    </subcellularLocation>
</comment>
<keyword evidence="9" id="KW-0539">Nucleus</keyword>
<feature type="domain" description="HMA" evidence="12">
    <location>
        <begin position="309"/>
        <end position="373"/>
    </location>
</feature>
<comment type="caution">
    <text evidence="13">The sequence shown here is derived from an EMBL/GenBank/DDBJ whole genome shotgun (WGS) entry which is preliminary data.</text>
</comment>
<evidence type="ECO:0000256" key="8">
    <source>
        <dbReference type="ARBA" id="ARBA00023187"/>
    </source>
</evidence>
<dbReference type="GO" id="GO:0046872">
    <property type="term" value="F:metal ion binding"/>
    <property type="evidence" value="ECO:0007669"/>
    <property type="project" value="InterPro"/>
</dbReference>
<keyword evidence="14" id="KW-1185">Reference proteome</keyword>
<evidence type="ECO:0000256" key="1">
    <source>
        <dbReference type="ARBA" id="ARBA00004123"/>
    </source>
</evidence>
<dbReference type="Gene3D" id="3.30.70.100">
    <property type="match status" value="1"/>
</dbReference>
<dbReference type="EMBL" id="BSXT01001037">
    <property type="protein sequence ID" value="GMF37780.1"/>
    <property type="molecule type" value="Genomic_DNA"/>
</dbReference>
<feature type="region of interest" description="Disordered" evidence="10">
    <location>
        <begin position="415"/>
        <end position="471"/>
    </location>
</feature>
<dbReference type="Pfam" id="PF05700">
    <property type="entry name" value="BCAS2"/>
    <property type="match status" value="1"/>
</dbReference>
<evidence type="ECO:0000256" key="10">
    <source>
        <dbReference type="SAM" id="MobiDB-lite"/>
    </source>
</evidence>
<evidence type="ECO:0000256" key="5">
    <source>
        <dbReference type="ARBA" id="ARBA00022728"/>
    </source>
</evidence>
<feature type="transmembrane region" description="Helical" evidence="11">
    <location>
        <begin position="247"/>
        <end position="268"/>
    </location>
</feature>
<reference evidence="13" key="1">
    <citation type="submission" date="2023-04" db="EMBL/GenBank/DDBJ databases">
        <title>Phytophthora fragariaefolia NBRC 109709.</title>
        <authorList>
            <person name="Ichikawa N."/>
            <person name="Sato H."/>
            <person name="Tonouchi N."/>
        </authorList>
    </citation>
    <scope>NUCLEOTIDE SEQUENCE</scope>
    <source>
        <strain evidence="13">NBRC 109709</strain>
    </source>
</reference>
<dbReference type="GO" id="GO:0005886">
    <property type="term" value="C:plasma membrane"/>
    <property type="evidence" value="ECO:0007669"/>
    <property type="project" value="TreeGrafter"/>
</dbReference>
<dbReference type="PROSITE" id="PS50846">
    <property type="entry name" value="HMA_2"/>
    <property type="match status" value="1"/>
</dbReference>
<dbReference type="Proteomes" id="UP001165121">
    <property type="component" value="Unassembled WGS sequence"/>
</dbReference>
<keyword evidence="3" id="KW-0507">mRNA processing</keyword>
<keyword evidence="4 11" id="KW-0812">Transmembrane</keyword>
<dbReference type="AlphaFoldDB" id="A0A9W6XG46"/>
<feature type="compositionally biased region" description="Low complexity" evidence="10">
    <location>
        <begin position="415"/>
        <end position="426"/>
    </location>
</feature>
<dbReference type="InterPro" id="IPR006121">
    <property type="entry name" value="HMA_dom"/>
</dbReference>
<dbReference type="InterPro" id="IPR008409">
    <property type="entry name" value="SPF27"/>
</dbReference>
<accession>A0A9W6XG46</accession>
<sequence>MTNGQKIYACGMGPQSSSEYSFKIRNAAYLAANMAEFIINPMEAGYTDCKDACSECADGIKDPVTGDAVTVANFVYVCLGKGQKIYFASHVNRKAYLDNVNSKPRYLVDDVLCSGVSCPDATTITTLSSGAQSFVSEYPSASGSGTTSSADSTLADTSSSSSDFCTGQGSVMFNGFQSSINGSCVMLLFQSWVLNTTVKYAFGFIGCFIIAILNELLVKMREVVRRKLLKARKLRPTDKFHKIQCKLALALLYMVQMTVAYFAMLVVMTYETGLFIALLTGFGVGFMLFKSVDLDITEDRGAWRFTNPSTIRIEVGGMSCKTNCGTAVETALKNTPGVAHAVVEFDERAAYVSGSAAVEDLVAAIEAAGYTATIKPAAGAGADPRGDGDVLPARGPVPGLPAAVRTELRRSNAAADRLQARGGQRAAGRRGPKPVPGAAAHGSARAEPRGLGEGAPAARGGGGAPEQQGYGTKLAKARAAVLDGVNAQYAHAVKETKAACDKVNLARQQEQTRNAPKLQNYQTRYYELLAKNVAIKRACAAQEQRLQKKLKTEV</sequence>
<dbReference type="CDD" id="cd00371">
    <property type="entry name" value="HMA"/>
    <property type="match status" value="1"/>
</dbReference>
<evidence type="ECO:0000313" key="13">
    <source>
        <dbReference type="EMBL" id="GMF37780.1"/>
    </source>
</evidence>
<dbReference type="GO" id="GO:0008380">
    <property type="term" value="P:RNA splicing"/>
    <property type="evidence" value="ECO:0007669"/>
    <property type="project" value="UniProtKB-KW"/>
</dbReference>
<dbReference type="SUPFAM" id="SSF55008">
    <property type="entry name" value="HMA, heavy metal-associated domain"/>
    <property type="match status" value="1"/>
</dbReference>
<keyword evidence="8" id="KW-0508">mRNA splicing</keyword>
<protein>
    <submittedName>
        <fullName evidence="13">Unnamed protein product</fullName>
    </submittedName>
</protein>
<gene>
    <name evidence="13" type="ORF">Pfra01_001068300</name>
</gene>
<feature type="region of interest" description="Disordered" evidence="10">
    <location>
        <begin position="376"/>
        <end position="403"/>
    </location>
</feature>
<name>A0A9W6XG46_9STRA</name>
<evidence type="ECO:0000256" key="7">
    <source>
        <dbReference type="ARBA" id="ARBA00023136"/>
    </source>
</evidence>
<dbReference type="Pfam" id="PF00403">
    <property type="entry name" value="HMA"/>
    <property type="match status" value="1"/>
</dbReference>
<dbReference type="PANTHER" id="PTHR12483">
    <property type="entry name" value="SOLUTE CARRIER FAMILY 31 COPPER TRANSPORTERS"/>
    <property type="match status" value="1"/>
</dbReference>
<proteinExistence type="predicted"/>
<dbReference type="GO" id="GO:0005681">
    <property type="term" value="C:spliceosomal complex"/>
    <property type="evidence" value="ECO:0007669"/>
    <property type="project" value="UniProtKB-KW"/>
</dbReference>
<dbReference type="InterPro" id="IPR007274">
    <property type="entry name" value="Cop_transporter"/>
</dbReference>
<keyword evidence="5" id="KW-0747">Spliceosome</keyword>
<dbReference type="Pfam" id="PF04145">
    <property type="entry name" value="Ctr"/>
    <property type="match status" value="2"/>
</dbReference>
<dbReference type="GO" id="GO:0005375">
    <property type="term" value="F:copper ion transmembrane transporter activity"/>
    <property type="evidence" value="ECO:0007669"/>
    <property type="project" value="InterPro"/>
</dbReference>
<evidence type="ECO:0000259" key="12">
    <source>
        <dbReference type="PROSITE" id="PS50846"/>
    </source>
</evidence>
<dbReference type="GO" id="GO:0006397">
    <property type="term" value="P:mRNA processing"/>
    <property type="evidence" value="ECO:0007669"/>
    <property type="project" value="UniProtKB-KW"/>
</dbReference>
<evidence type="ECO:0000256" key="11">
    <source>
        <dbReference type="SAM" id="Phobius"/>
    </source>
</evidence>
<keyword evidence="6 11" id="KW-1133">Transmembrane helix</keyword>
<evidence type="ECO:0000256" key="9">
    <source>
        <dbReference type="ARBA" id="ARBA00023242"/>
    </source>
</evidence>
<evidence type="ECO:0000256" key="3">
    <source>
        <dbReference type="ARBA" id="ARBA00022664"/>
    </source>
</evidence>
<feature type="transmembrane region" description="Helical" evidence="11">
    <location>
        <begin position="274"/>
        <end position="292"/>
    </location>
</feature>
<dbReference type="PANTHER" id="PTHR12483:SF27">
    <property type="entry name" value="COPPER TRANSPORT PROTEIN CTR1"/>
    <property type="match status" value="1"/>
</dbReference>
<evidence type="ECO:0000313" key="14">
    <source>
        <dbReference type="Proteomes" id="UP001165121"/>
    </source>
</evidence>
<organism evidence="13 14">
    <name type="scientific">Phytophthora fragariaefolia</name>
    <dbReference type="NCBI Taxonomy" id="1490495"/>
    <lineage>
        <taxon>Eukaryota</taxon>
        <taxon>Sar</taxon>
        <taxon>Stramenopiles</taxon>
        <taxon>Oomycota</taxon>
        <taxon>Peronosporomycetes</taxon>
        <taxon>Peronosporales</taxon>
        <taxon>Peronosporaceae</taxon>
        <taxon>Phytophthora</taxon>
    </lineage>
</organism>